<feature type="domain" description="C2H2-type" evidence="9">
    <location>
        <begin position="67"/>
        <end position="89"/>
    </location>
</feature>
<evidence type="ECO:0000256" key="5">
    <source>
        <dbReference type="ARBA" id="ARBA00022737"/>
    </source>
</evidence>
<proteinExistence type="inferred from homology"/>
<dbReference type="InterPro" id="IPR003604">
    <property type="entry name" value="Matrin/U1-like-C_Znf_C2H2"/>
</dbReference>
<accession>A0A4P9WI86</accession>
<keyword evidence="6 10" id="KW-0863">Zinc-finger</keyword>
<dbReference type="EMBL" id="KZ994578">
    <property type="protein sequence ID" value="RKO92579.1"/>
    <property type="molecule type" value="Genomic_DNA"/>
</dbReference>
<dbReference type="AlphaFoldDB" id="A0A4P9WI86"/>
<dbReference type="InterPro" id="IPR013087">
    <property type="entry name" value="Znf_C2H2_type"/>
</dbReference>
<evidence type="ECO:0000256" key="2">
    <source>
        <dbReference type="ARBA" id="ARBA00022490"/>
    </source>
</evidence>
<keyword evidence="4" id="KW-0479">Metal-binding</keyword>
<evidence type="ECO:0000313" key="10">
    <source>
        <dbReference type="EMBL" id="RKO92579.1"/>
    </source>
</evidence>
<protein>
    <submittedName>
        <fullName evidence="10">C2H2 type zinc-finger-domain-containing protein</fullName>
    </submittedName>
</protein>
<gene>
    <name evidence="10" type="ORF">BDK51DRAFT_25696</name>
</gene>
<dbReference type="InterPro" id="IPR036236">
    <property type="entry name" value="Znf_C2H2_sf"/>
</dbReference>
<dbReference type="GO" id="GO:0030687">
    <property type="term" value="C:preribosome, large subunit precursor"/>
    <property type="evidence" value="ECO:0007669"/>
    <property type="project" value="TreeGrafter"/>
</dbReference>
<evidence type="ECO:0000256" key="1">
    <source>
        <dbReference type="ARBA" id="ARBA00004496"/>
    </source>
</evidence>
<comment type="subcellular location">
    <subcellularLocation>
        <location evidence="1">Cytoplasm</location>
    </subcellularLocation>
</comment>
<dbReference type="PANTHER" id="PTHR13182">
    <property type="entry name" value="ZINC FINGER PROTEIN 622"/>
    <property type="match status" value="1"/>
</dbReference>
<reference evidence="11" key="1">
    <citation type="journal article" date="2018" name="Nat. Microbiol.">
        <title>Leveraging single-cell genomics to expand the fungal tree of life.</title>
        <authorList>
            <person name="Ahrendt S.R."/>
            <person name="Quandt C.A."/>
            <person name="Ciobanu D."/>
            <person name="Clum A."/>
            <person name="Salamov A."/>
            <person name="Andreopoulos B."/>
            <person name="Cheng J.F."/>
            <person name="Woyke T."/>
            <person name="Pelin A."/>
            <person name="Henrissat B."/>
            <person name="Reynolds N.K."/>
            <person name="Benny G.L."/>
            <person name="Smith M.E."/>
            <person name="James T.Y."/>
            <person name="Grigoriev I.V."/>
        </authorList>
    </citation>
    <scope>NUCLEOTIDE SEQUENCE [LARGE SCALE GENOMIC DNA]</scope>
</reference>
<feature type="domain" description="C2H2-type" evidence="9">
    <location>
        <begin position="8"/>
        <end position="30"/>
    </location>
</feature>
<dbReference type="Proteomes" id="UP000269721">
    <property type="component" value="Unassembled WGS sequence"/>
</dbReference>
<keyword evidence="2" id="KW-0963">Cytoplasm</keyword>
<evidence type="ECO:0000256" key="3">
    <source>
        <dbReference type="ARBA" id="ARBA00022517"/>
    </source>
</evidence>
<name>A0A4P9WI86_9FUNG</name>
<dbReference type="Pfam" id="PF12171">
    <property type="entry name" value="zf-C2H2_jaz"/>
    <property type="match status" value="1"/>
</dbReference>
<evidence type="ECO:0000259" key="9">
    <source>
        <dbReference type="PROSITE" id="PS00028"/>
    </source>
</evidence>
<dbReference type="SMART" id="SM00451">
    <property type="entry name" value="ZnF_U1"/>
    <property type="match status" value="2"/>
</dbReference>
<keyword evidence="7" id="KW-0862">Zinc</keyword>
<dbReference type="SMART" id="SM00355">
    <property type="entry name" value="ZnF_C2H2"/>
    <property type="match status" value="3"/>
</dbReference>
<keyword evidence="11" id="KW-1185">Reference proteome</keyword>
<dbReference type="InterPro" id="IPR022755">
    <property type="entry name" value="Znf_C2H2_jaz"/>
</dbReference>
<dbReference type="OrthoDB" id="19329at2759"/>
<dbReference type="InterPro" id="IPR040025">
    <property type="entry name" value="Znf622/Rei1/Reh1"/>
</dbReference>
<sequence>MASPTISCLTCNVTFDSRDEQRAHMKCDWHRHNCMRKTTGLEPISKVAFESRPSKAVVKSEDFRKDCTVCNKTYSSDNSYADHIASKKHKQACARFELRNLSHMAKAHSFFIPDSEFLADAQGLLSYLRSHIESGNGCIACGRVFQKPEAARKHMVAVGHCRVDYEDTGMTQFYDFGLDKAGFEEIDALDEEEGIVSGEDKDASSNVSIISGENTQLILRNGVKIGHRQHARIWRQNLVPSTEHALVQSNPAGSSTEILLAKRQQAKEQYEIVKNVKEQLKAEYAFRYRVSLKQDILFEHNNPR</sequence>
<dbReference type="PROSITE" id="PS00028">
    <property type="entry name" value="ZINC_FINGER_C2H2_1"/>
    <property type="match status" value="3"/>
</dbReference>
<keyword evidence="5" id="KW-0677">Repeat</keyword>
<dbReference type="GO" id="GO:0003676">
    <property type="term" value="F:nucleic acid binding"/>
    <property type="evidence" value="ECO:0007669"/>
    <property type="project" value="InterPro"/>
</dbReference>
<keyword evidence="3" id="KW-0690">Ribosome biogenesis</keyword>
<organism evidence="10 11">
    <name type="scientific">Blyttiomyces helicus</name>
    <dbReference type="NCBI Taxonomy" id="388810"/>
    <lineage>
        <taxon>Eukaryota</taxon>
        <taxon>Fungi</taxon>
        <taxon>Fungi incertae sedis</taxon>
        <taxon>Chytridiomycota</taxon>
        <taxon>Chytridiomycota incertae sedis</taxon>
        <taxon>Chytridiomycetes</taxon>
        <taxon>Chytridiomycetes incertae sedis</taxon>
        <taxon>Blyttiomyces</taxon>
    </lineage>
</organism>
<evidence type="ECO:0000256" key="6">
    <source>
        <dbReference type="ARBA" id="ARBA00022771"/>
    </source>
</evidence>
<dbReference type="InterPro" id="IPR041661">
    <property type="entry name" value="ZN622/Rei1/Reh1_Znf-C2H2"/>
</dbReference>
<evidence type="ECO:0000313" key="11">
    <source>
        <dbReference type="Proteomes" id="UP000269721"/>
    </source>
</evidence>
<dbReference type="PANTHER" id="PTHR13182:SF8">
    <property type="entry name" value="CYTOPLASMIC 60S SUBUNIT BIOGENESIS FACTOR ZNF622"/>
    <property type="match status" value="1"/>
</dbReference>
<evidence type="ECO:0000256" key="4">
    <source>
        <dbReference type="ARBA" id="ARBA00022723"/>
    </source>
</evidence>
<dbReference type="Gene3D" id="3.30.160.60">
    <property type="entry name" value="Classic Zinc Finger"/>
    <property type="match status" value="1"/>
</dbReference>
<dbReference type="SUPFAM" id="SSF57667">
    <property type="entry name" value="beta-beta-alpha zinc fingers"/>
    <property type="match status" value="1"/>
</dbReference>
<evidence type="ECO:0000256" key="7">
    <source>
        <dbReference type="ARBA" id="ARBA00022833"/>
    </source>
</evidence>
<dbReference type="GO" id="GO:0042273">
    <property type="term" value="P:ribosomal large subunit biogenesis"/>
    <property type="evidence" value="ECO:0007669"/>
    <property type="project" value="TreeGrafter"/>
</dbReference>
<feature type="domain" description="C2H2-type" evidence="9">
    <location>
        <begin position="138"/>
        <end position="160"/>
    </location>
</feature>
<dbReference type="Pfam" id="PF12756">
    <property type="entry name" value="zf-C2H2_2"/>
    <property type="match status" value="1"/>
</dbReference>
<evidence type="ECO:0000256" key="8">
    <source>
        <dbReference type="ARBA" id="ARBA00034126"/>
    </source>
</evidence>
<dbReference type="GO" id="GO:0008270">
    <property type="term" value="F:zinc ion binding"/>
    <property type="evidence" value="ECO:0007669"/>
    <property type="project" value="UniProtKB-KW"/>
</dbReference>
<comment type="similarity">
    <text evidence="8">Belongs to the REI1 family.</text>
</comment>
<dbReference type="GO" id="GO:0005737">
    <property type="term" value="C:cytoplasm"/>
    <property type="evidence" value="ECO:0007669"/>
    <property type="project" value="UniProtKB-SubCell"/>
</dbReference>